<feature type="chain" id="PRO_5038733446" description="ScyD/ScyE family protein" evidence="1">
    <location>
        <begin position="25"/>
        <end position="372"/>
    </location>
</feature>
<dbReference type="EMBL" id="CP045529">
    <property type="protein sequence ID" value="QFU96987.1"/>
    <property type="molecule type" value="Genomic_DNA"/>
</dbReference>
<protein>
    <recommendedName>
        <fullName evidence="4">ScyD/ScyE family protein</fullName>
    </recommendedName>
</protein>
<evidence type="ECO:0000256" key="1">
    <source>
        <dbReference type="SAM" id="SignalP"/>
    </source>
</evidence>
<organism evidence="2 3">
    <name type="scientific">Luteimicrobium xylanilyticum</name>
    <dbReference type="NCBI Taxonomy" id="1133546"/>
    <lineage>
        <taxon>Bacteria</taxon>
        <taxon>Bacillati</taxon>
        <taxon>Actinomycetota</taxon>
        <taxon>Actinomycetes</taxon>
        <taxon>Micrococcales</taxon>
        <taxon>Luteimicrobium</taxon>
    </lineage>
</organism>
<dbReference type="KEGG" id="lxl:KDY119_00480"/>
<dbReference type="SUPFAM" id="SSF63829">
    <property type="entry name" value="Calcium-dependent phosphotriesterase"/>
    <property type="match status" value="1"/>
</dbReference>
<keyword evidence="3" id="KW-1185">Reference proteome</keyword>
<evidence type="ECO:0000313" key="3">
    <source>
        <dbReference type="Proteomes" id="UP000326702"/>
    </source>
</evidence>
<evidence type="ECO:0008006" key="4">
    <source>
        <dbReference type="Google" id="ProtNLM"/>
    </source>
</evidence>
<feature type="signal peptide" evidence="1">
    <location>
        <begin position="1"/>
        <end position="24"/>
    </location>
</feature>
<accession>A0A5P9Q6F9</accession>
<dbReference type="RefSeq" id="WP_036953803.1">
    <property type="nucleotide sequence ID" value="NZ_BAABIH010000013.1"/>
</dbReference>
<name>A0A5P9Q6F9_9MICO</name>
<dbReference type="OrthoDB" id="928769at2"/>
<keyword evidence="1" id="KW-0732">Signal</keyword>
<dbReference type="AlphaFoldDB" id="A0A5P9Q6F9"/>
<reference evidence="2 3" key="1">
    <citation type="submission" date="2019-10" db="EMBL/GenBank/DDBJ databases">
        <title>Genome sequence of Luteimicrobium xylanilyticum HY-24.</title>
        <authorList>
            <person name="Kim D.Y."/>
            <person name="Park H.-Y."/>
        </authorList>
    </citation>
    <scope>NUCLEOTIDE SEQUENCE [LARGE SCALE GENOMIC DNA]</scope>
    <source>
        <strain evidence="2 3">HY-24</strain>
    </source>
</reference>
<dbReference type="NCBIfam" id="NF033206">
    <property type="entry name" value="ScyE_fam"/>
    <property type="match status" value="1"/>
</dbReference>
<dbReference type="InterPro" id="IPR015943">
    <property type="entry name" value="WD40/YVTN_repeat-like_dom_sf"/>
</dbReference>
<proteinExistence type="predicted"/>
<sequence length="372" mass="38113">MRTSKKLAALGVVALALATPAAVASAHGRPVPTPNPVVQSDQLAAPFNLDLSFGKVYFADGGLNLVGSLGTGGAPVTIAADQPGASGIARSAGYLAFTTTVTNEETFENSASGLNIWGPLGSRVYADTHAFEVANNPDKVNHYGVTNPSQCVTEALTAAGFPVSYTGQVDSHAYSVASYGRGWVVADAGANVLFKVTSTGTISTLAVLPPQPHTVTSAEATALGLPSCVAGVTYAFEPVPTDVEVGRDGQLYVTTLPGGPEGPQLGARGALWRVDPRTGHVTKLAGGFLGATNLAVGSRGEVYVAELFGGKISKVDHGRVSTFVTLPGVVAVETAKDGSVWAATMANDDPPAPGTIVQITKGHTHLRGWFHR</sequence>
<gene>
    <name evidence="2" type="ORF">KDY119_00480</name>
</gene>
<dbReference type="Proteomes" id="UP000326702">
    <property type="component" value="Chromosome"/>
</dbReference>
<evidence type="ECO:0000313" key="2">
    <source>
        <dbReference type="EMBL" id="QFU96987.1"/>
    </source>
</evidence>
<dbReference type="Gene3D" id="2.130.10.10">
    <property type="entry name" value="YVTN repeat-like/Quinoprotein amine dehydrogenase"/>
    <property type="match status" value="1"/>
</dbReference>
<dbReference type="InterPro" id="IPR048031">
    <property type="entry name" value="ScyD/ScyE-like"/>
</dbReference>